<evidence type="ECO:0000256" key="2">
    <source>
        <dbReference type="ARBA" id="ARBA00023155"/>
    </source>
</evidence>
<dbReference type="PROSITE" id="PS50071">
    <property type="entry name" value="HOMEOBOX_2"/>
    <property type="match status" value="1"/>
</dbReference>
<evidence type="ECO:0000256" key="3">
    <source>
        <dbReference type="ARBA" id="ARBA00023242"/>
    </source>
</evidence>
<dbReference type="Proteomes" id="UP000095038">
    <property type="component" value="Unassembled WGS sequence"/>
</dbReference>
<feature type="DNA-binding region" description="Homeobox" evidence="4">
    <location>
        <begin position="243"/>
        <end position="305"/>
    </location>
</feature>
<dbReference type="InterPro" id="IPR009057">
    <property type="entry name" value="Homeodomain-like_sf"/>
</dbReference>
<accession>A0A1D2VD25</accession>
<dbReference type="EMBL" id="KV454485">
    <property type="protein sequence ID" value="ODV59535.1"/>
    <property type="molecule type" value="Genomic_DNA"/>
</dbReference>
<dbReference type="Gene3D" id="1.10.10.60">
    <property type="entry name" value="Homeodomain-like"/>
    <property type="match status" value="1"/>
</dbReference>
<keyword evidence="1 4" id="KW-0238">DNA-binding</keyword>
<comment type="subcellular location">
    <subcellularLocation>
        <location evidence="4">Nucleus</location>
    </subcellularLocation>
</comment>
<protein>
    <recommendedName>
        <fullName evidence="6">Homeobox domain-containing protein</fullName>
    </recommendedName>
</protein>
<proteinExistence type="predicted"/>
<feature type="compositionally biased region" description="Polar residues" evidence="5">
    <location>
        <begin position="55"/>
        <end position="64"/>
    </location>
</feature>
<feature type="region of interest" description="Disordered" evidence="5">
    <location>
        <begin position="216"/>
        <end position="249"/>
    </location>
</feature>
<dbReference type="InterPro" id="IPR050224">
    <property type="entry name" value="TALE_homeobox"/>
</dbReference>
<organism evidence="7 8">
    <name type="scientific">Ascoidea rubescens DSM 1968</name>
    <dbReference type="NCBI Taxonomy" id="1344418"/>
    <lineage>
        <taxon>Eukaryota</taxon>
        <taxon>Fungi</taxon>
        <taxon>Dikarya</taxon>
        <taxon>Ascomycota</taxon>
        <taxon>Saccharomycotina</taxon>
        <taxon>Saccharomycetes</taxon>
        <taxon>Ascoideaceae</taxon>
        <taxon>Ascoidea</taxon>
    </lineage>
</organism>
<reference evidence="8" key="1">
    <citation type="submission" date="2016-05" db="EMBL/GenBank/DDBJ databases">
        <title>Comparative genomics of biotechnologically important yeasts.</title>
        <authorList>
            <consortium name="DOE Joint Genome Institute"/>
            <person name="Riley R."/>
            <person name="Haridas S."/>
            <person name="Wolfe K.H."/>
            <person name="Lopes M.R."/>
            <person name="Hittinger C.T."/>
            <person name="Goker M."/>
            <person name="Salamov A."/>
            <person name="Wisecaver J."/>
            <person name="Long T.M."/>
            <person name="Aerts A.L."/>
            <person name="Barry K."/>
            <person name="Choi C."/>
            <person name="Clum A."/>
            <person name="Coughlan A.Y."/>
            <person name="Deshpande S."/>
            <person name="Douglass A.P."/>
            <person name="Hanson S.J."/>
            <person name="Klenk H.-P."/>
            <person name="Labutti K."/>
            <person name="Lapidus A."/>
            <person name="Lindquist E."/>
            <person name="Lipzen A."/>
            <person name="Meier-Kolthoff J.P."/>
            <person name="Ohm R.A."/>
            <person name="Otillar R.P."/>
            <person name="Pangilinan J."/>
            <person name="Peng Y."/>
            <person name="Rokas A."/>
            <person name="Rosa C.A."/>
            <person name="Scheuner C."/>
            <person name="Sibirny A.A."/>
            <person name="Slot J.C."/>
            <person name="Stielow J.B."/>
            <person name="Sun H."/>
            <person name="Kurtzman C.P."/>
            <person name="Blackwell M."/>
            <person name="Grigoriev I.V."/>
            <person name="Jeffries T.W."/>
        </authorList>
    </citation>
    <scope>NUCLEOTIDE SEQUENCE [LARGE SCALE GENOMIC DNA]</scope>
    <source>
        <strain evidence="8">DSM 1968</strain>
    </source>
</reference>
<evidence type="ECO:0000256" key="1">
    <source>
        <dbReference type="ARBA" id="ARBA00023125"/>
    </source>
</evidence>
<dbReference type="PANTHER" id="PTHR11850">
    <property type="entry name" value="HOMEOBOX PROTEIN TRANSCRIPTION FACTORS"/>
    <property type="match status" value="1"/>
</dbReference>
<evidence type="ECO:0000313" key="7">
    <source>
        <dbReference type="EMBL" id="ODV59535.1"/>
    </source>
</evidence>
<feature type="compositionally biased region" description="Polar residues" evidence="5">
    <location>
        <begin position="216"/>
        <end position="230"/>
    </location>
</feature>
<dbReference type="SUPFAM" id="SSF46689">
    <property type="entry name" value="Homeodomain-like"/>
    <property type="match status" value="1"/>
</dbReference>
<evidence type="ECO:0000259" key="6">
    <source>
        <dbReference type="PROSITE" id="PS50071"/>
    </source>
</evidence>
<dbReference type="OrthoDB" id="10056939at2759"/>
<dbReference type="GO" id="GO:0006355">
    <property type="term" value="P:regulation of DNA-templated transcription"/>
    <property type="evidence" value="ECO:0007669"/>
    <property type="project" value="InterPro"/>
</dbReference>
<dbReference type="InParanoid" id="A0A1D2VD25"/>
<evidence type="ECO:0000256" key="5">
    <source>
        <dbReference type="SAM" id="MobiDB-lite"/>
    </source>
</evidence>
<dbReference type="GeneID" id="30965589"/>
<sequence>MMASLPELTSTPKYHYQQDFNLYVKPLKQTKIANIKLPSINEILKISDQNNNLVSADDSNASDQFSLPTPLPSSPLFSNRSSSPCSLSNYSLNQSVDINNTQNSNNLLIDNKEDMSADKSENNSENNSENKSKNCYNNYHCNYHYNHASYYNQTFLPYDYKNNYPQYDLYQPSLPSYLSDAQAIHTLTSLSLSSINSSIFPNSTNISKIASDSIPVSNNGKTKKVSNANKISKESSLSSSRLQRRKRSNLPKKTTEILLTWLNNNLSNPYPNSKEKFELLNYTGLTHQQLSNWFINARRRKLNQLRKQSVEYL</sequence>
<dbReference type="STRING" id="1344418.A0A1D2VD25"/>
<dbReference type="GO" id="GO:0003677">
    <property type="term" value="F:DNA binding"/>
    <property type="evidence" value="ECO:0007669"/>
    <property type="project" value="UniProtKB-UniRule"/>
</dbReference>
<dbReference type="Pfam" id="PF05920">
    <property type="entry name" value="Homeobox_KN"/>
    <property type="match status" value="1"/>
</dbReference>
<feature type="domain" description="Homeobox" evidence="6">
    <location>
        <begin position="241"/>
        <end position="304"/>
    </location>
</feature>
<evidence type="ECO:0000313" key="8">
    <source>
        <dbReference type="Proteomes" id="UP000095038"/>
    </source>
</evidence>
<keyword evidence="8" id="KW-1185">Reference proteome</keyword>
<evidence type="ECO:0000256" key="4">
    <source>
        <dbReference type="PROSITE-ProRule" id="PRU00108"/>
    </source>
</evidence>
<dbReference type="InterPro" id="IPR008422">
    <property type="entry name" value="KN_HD"/>
</dbReference>
<feature type="region of interest" description="Disordered" evidence="5">
    <location>
        <begin position="55"/>
        <end position="78"/>
    </location>
</feature>
<dbReference type="GO" id="GO:0005634">
    <property type="term" value="C:nucleus"/>
    <property type="evidence" value="ECO:0007669"/>
    <property type="project" value="UniProtKB-SubCell"/>
</dbReference>
<dbReference type="InterPro" id="IPR001356">
    <property type="entry name" value="HD"/>
</dbReference>
<dbReference type="SMART" id="SM00389">
    <property type="entry name" value="HOX"/>
    <property type="match status" value="1"/>
</dbReference>
<gene>
    <name evidence="7" type="ORF">ASCRUDRAFT_71498</name>
</gene>
<dbReference type="AlphaFoldDB" id="A0A1D2VD25"/>
<keyword evidence="3 4" id="KW-0539">Nucleus</keyword>
<dbReference type="RefSeq" id="XP_020045842.1">
    <property type="nucleotide sequence ID" value="XM_020191953.1"/>
</dbReference>
<keyword evidence="2 4" id="KW-0371">Homeobox</keyword>
<dbReference type="CDD" id="cd00086">
    <property type="entry name" value="homeodomain"/>
    <property type="match status" value="1"/>
</dbReference>
<name>A0A1D2VD25_9ASCO</name>